<dbReference type="EMBL" id="LAZR01027246">
    <property type="protein sequence ID" value="KKL66318.1"/>
    <property type="molecule type" value="Genomic_DNA"/>
</dbReference>
<keyword evidence="2" id="KW-0472">Membrane</keyword>
<proteinExistence type="predicted"/>
<organism evidence="3">
    <name type="scientific">marine sediment metagenome</name>
    <dbReference type="NCBI Taxonomy" id="412755"/>
    <lineage>
        <taxon>unclassified sequences</taxon>
        <taxon>metagenomes</taxon>
        <taxon>ecological metagenomes</taxon>
    </lineage>
</organism>
<keyword evidence="2" id="KW-0812">Transmembrane</keyword>
<protein>
    <submittedName>
        <fullName evidence="3">Uncharacterized protein</fullName>
    </submittedName>
</protein>
<evidence type="ECO:0000256" key="1">
    <source>
        <dbReference type="SAM" id="MobiDB-lite"/>
    </source>
</evidence>
<reference evidence="3" key="1">
    <citation type="journal article" date="2015" name="Nature">
        <title>Complex archaea that bridge the gap between prokaryotes and eukaryotes.</title>
        <authorList>
            <person name="Spang A."/>
            <person name="Saw J.H."/>
            <person name="Jorgensen S.L."/>
            <person name="Zaremba-Niedzwiedzka K."/>
            <person name="Martijn J."/>
            <person name="Lind A.E."/>
            <person name="van Eijk R."/>
            <person name="Schleper C."/>
            <person name="Guy L."/>
            <person name="Ettema T.J."/>
        </authorList>
    </citation>
    <scope>NUCLEOTIDE SEQUENCE</scope>
</reference>
<comment type="caution">
    <text evidence="3">The sequence shown here is derived from an EMBL/GenBank/DDBJ whole genome shotgun (WGS) entry which is preliminary data.</text>
</comment>
<dbReference type="AlphaFoldDB" id="A0A0F9DWV4"/>
<evidence type="ECO:0000313" key="3">
    <source>
        <dbReference type="EMBL" id="KKL66318.1"/>
    </source>
</evidence>
<feature type="transmembrane region" description="Helical" evidence="2">
    <location>
        <begin position="60"/>
        <end position="77"/>
    </location>
</feature>
<gene>
    <name evidence="3" type="ORF">LCGC14_2146200</name>
</gene>
<feature type="compositionally biased region" description="Acidic residues" evidence="1">
    <location>
        <begin position="34"/>
        <end position="48"/>
    </location>
</feature>
<evidence type="ECO:0000256" key="2">
    <source>
        <dbReference type="SAM" id="Phobius"/>
    </source>
</evidence>
<accession>A0A0F9DWV4</accession>
<name>A0A0F9DWV4_9ZZZZ</name>
<keyword evidence="2" id="KW-1133">Transmembrane helix</keyword>
<feature type="region of interest" description="Disordered" evidence="1">
    <location>
        <begin position="31"/>
        <end position="54"/>
    </location>
</feature>
<sequence length="89" mass="10005">DSEWEYGHGPQGDIIHINNFVRLVRENPLSTYNFEDDDSEDDDSEDTGDINGDPQSISSYPLYLTILITITAFAVLVRRKNKNLGNGSD</sequence>
<feature type="non-terminal residue" evidence="3">
    <location>
        <position position="1"/>
    </location>
</feature>